<comment type="caution">
    <text evidence="2">The sequence shown here is derived from an EMBL/GenBank/DDBJ whole genome shotgun (WGS) entry which is preliminary data.</text>
</comment>
<evidence type="ECO:0000313" key="2">
    <source>
        <dbReference type="EMBL" id="KAK0166655.1"/>
    </source>
</evidence>
<feature type="compositionally biased region" description="Basic and acidic residues" evidence="1">
    <location>
        <begin position="155"/>
        <end position="164"/>
    </location>
</feature>
<evidence type="ECO:0000256" key="1">
    <source>
        <dbReference type="SAM" id="MobiDB-lite"/>
    </source>
</evidence>
<reference evidence="2" key="2">
    <citation type="submission" date="2023-03" db="EMBL/GenBank/DDBJ databases">
        <authorList>
            <person name="Inwood S.N."/>
            <person name="Skelly J.G."/>
            <person name="Guhlin J."/>
            <person name="Harrop T.W.R."/>
            <person name="Goldson S.G."/>
            <person name="Dearden P.K."/>
        </authorList>
    </citation>
    <scope>NUCLEOTIDE SEQUENCE</scope>
    <source>
        <strain evidence="2">Lincoln</strain>
        <tissue evidence="2">Whole body</tissue>
    </source>
</reference>
<keyword evidence="3" id="KW-1185">Reference proteome</keyword>
<protein>
    <submittedName>
        <fullName evidence="2">Uncharacterized protein</fullName>
    </submittedName>
</protein>
<feature type="compositionally biased region" description="Basic and acidic residues" evidence="1">
    <location>
        <begin position="242"/>
        <end position="257"/>
    </location>
</feature>
<name>A0AA39FBV0_MICHY</name>
<feature type="compositionally biased region" description="Polar residues" evidence="1">
    <location>
        <begin position="57"/>
        <end position="72"/>
    </location>
</feature>
<feature type="compositionally biased region" description="Polar residues" evidence="1">
    <location>
        <begin position="83"/>
        <end position="93"/>
    </location>
</feature>
<gene>
    <name evidence="2" type="ORF">PV327_004147</name>
</gene>
<feature type="region of interest" description="Disordered" evidence="1">
    <location>
        <begin position="242"/>
        <end position="266"/>
    </location>
</feature>
<proteinExistence type="predicted"/>
<feature type="compositionally biased region" description="Low complexity" evidence="1">
    <location>
        <begin position="44"/>
        <end position="56"/>
    </location>
</feature>
<reference evidence="2" key="1">
    <citation type="journal article" date="2023" name="bioRxiv">
        <title>Scaffold-level genome assemblies of two parasitoid biocontrol wasps reveal the parthenogenesis mechanism and an associated novel virus.</title>
        <authorList>
            <person name="Inwood S."/>
            <person name="Skelly J."/>
            <person name="Guhlin J."/>
            <person name="Harrop T."/>
            <person name="Goldson S."/>
            <person name="Dearden P."/>
        </authorList>
    </citation>
    <scope>NUCLEOTIDE SEQUENCE</scope>
    <source>
        <strain evidence="2">Lincoln</strain>
        <tissue evidence="2">Whole body</tissue>
    </source>
</reference>
<feature type="region of interest" description="Disordered" evidence="1">
    <location>
        <begin position="143"/>
        <end position="164"/>
    </location>
</feature>
<feature type="region of interest" description="Disordered" evidence="1">
    <location>
        <begin position="23"/>
        <end position="129"/>
    </location>
</feature>
<evidence type="ECO:0000313" key="3">
    <source>
        <dbReference type="Proteomes" id="UP001168972"/>
    </source>
</evidence>
<organism evidence="2 3">
    <name type="scientific">Microctonus hyperodae</name>
    <name type="common">Parasitoid wasp</name>
    <dbReference type="NCBI Taxonomy" id="165561"/>
    <lineage>
        <taxon>Eukaryota</taxon>
        <taxon>Metazoa</taxon>
        <taxon>Ecdysozoa</taxon>
        <taxon>Arthropoda</taxon>
        <taxon>Hexapoda</taxon>
        <taxon>Insecta</taxon>
        <taxon>Pterygota</taxon>
        <taxon>Neoptera</taxon>
        <taxon>Endopterygota</taxon>
        <taxon>Hymenoptera</taxon>
        <taxon>Apocrita</taxon>
        <taxon>Ichneumonoidea</taxon>
        <taxon>Braconidae</taxon>
        <taxon>Euphorinae</taxon>
        <taxon>Microctonus</taxon>
    </lineage>
</organism>
<dbReference type="AlphaFoldDB" id="A0AA39FBV0"/>
<dbReference type="Proteomes" id="UP001168972">
    <property type="component" value="Unassembled WGS sequence"/>
</dbReference>
<sequence length="330" mass="36342">MISAKLIQKAGGSFDLGNAQVHYERSPPRTRRSSASSVGSCAGTTQPQQQSQILQTPKSVSNNRSRSPTPIHTVQHLGEDLIQSGTRSRSPTPHTKGISYRQVSDLGIKQRSRSPTPKGKVKSGRISPLDATRKALNEEIRQIKYDNRSQMYHNRHQDNYQDPKKDLHQEIRAKVPLSEEFSKRYIVEGGVARRTFDKGDTPKYHPTIYNYKCGQIDSSSSSSTPSPPALKEETVESFGKDVGHYSKLNHDGEHSDNGSEVSDEGYRSLGAVQPPVIISNNSTATTTATANAIDITNNRDLTMVVNCQTIQLVPHVIQSSACYGVLLALF</sequence>
<accession>A0AA39FBV0</accession>
<dbReference type="EMBL" id="JAQQBR010001832">
    <property type="protein sequence ID" value="KAK0166655.1"/>
    <property type="molecule type" value="Genomic_DNA"/>
</dbReference>